<dbReference type="AlphaFoldDB" id="A0A6M4GQC5"/>
<proteinExistence type="predicted"/>
<evidence type="ECO:0000313" key="3">
    <source>
        <dbReference type="EMBL" id="QJR09549.1"/>
    </source>
</evidence>
<evidence type="ECO:0000256" key="2">
    <source>
        <dbReference type="SAM" id="Phobius"/>
    </source>
</evidence>
<dbReference type="EMBL" id="CP053069">
    <property type="protein sequence ID" value="QJR09549.1"/>
    <property type="molecule type" value="Genomic_DNA"/>
</dbReference>
<dbReference type="KEGG" id="uru:DSM104443_00598"/>
<feature type="transmembrane region" description="Helical" evidence="2">
    <location>
        <begin position="373"/>
        <end position="394"/>
    </location>
</feature>
<sequence length="411" mass="43872">MSTKSILDVGQLIDDLRRAADYASCAGLNGDHAITATLRAADEALEKESVPDVVAISKALSDLTRIIAPITLTDLRGGRNPCLAANRRLASFMQGGLALLAIVALVFIGCVMNYLHTEQAAVQSLTELQELRPQLRLTALRKIAEFDGPVSKPPKAIFDKFHQEITELRLINGKLFNTFNDARKATALPLVPGFSWLLPSAMAAEDGRKGDKGKAEGKALSDLPYDGTKPPGPLAPAEICAVDPEGGVQLPENAGGFPAWMKHIIADVSGDNCFYLNVLFPTGNGMLLSDTGTEYARIPALKESMSMRVTWILPFAYGLLGAAIFLMRNITNVRVPAMNPLEAAVRIASGGVAGIVIGWFYSATPGAVMATTLSLPLALAFVAGYGIESLFTLLDRLNRMIAEPLQKPATA</sequence>
<gene>
    <name evidence="3" type="ORF">DSM104443_00598</name>
</gene>
<dbReference type="RefSeq" id="WP_171089347.1">
    <property type="nucleotide sequence ID" value="NZ_CP053069.1"/>
</dbReference>
<dbReference type="Proteomes" id="UP000501534">
    <property type="component" value="Chromosome"/>
</dbReference>
<feature type="transmembrane region" description="Helical" evidence="2">
    <location>
        <begin position="343"/>
        <end position="361"/>
    </location>
</feature>
<name>A0A6M4GQC5_9PROT</name>
<accession>A0A6M4GQC5</accession>
<keyword evidence="4" id="KW-1185">Reference proteome</keyword>
<reference evidence="3 4" key="1">
    <citation type="submission" date="2020-04" db="EMBL/GenBank/DDBJ databases">
        <title>Usitatibacter rugosus gen. nov., sp. nov. and Usitatibacter palustris sp. nov., novel members of Usitatibacteraceae fam. nov. within the order Nitrosomonadales isolated from soil.</title>
        <authorList>
            <person name="Huber K.J."/>
            <person name="Neumann-Schaal M."/>
            <person name="Geppert A."/>
            <person name="Luckner M."/>
            <person name="Wanner G."/>
            <person name="Overmann J."/>
        </authorList>
    </citation>
    <scope>NUCLEOTIDE SEQUENCE [LARGE SCALE GENOMIC DNA]</scope>
    <source>
        <strain evidence="3 4">0125_3</strain>
    </source>
</reference>
<keyword evidence="2" id="KW-0812">Transmembrane</keyword>
<feature type="region of interest" description="Disordered" evidence="1">
    <location>
        <begin position="206"/>
        <end position="227"/>
    </location>
</feature>
<protein>
    <submittedName>
        <fullName evidence="3">Uncharacterized protein</fullName>
    </submittedName>
</protein>
<evidence type="ECO:0000313" key="4">
    <source>
        <dbReference type="Proteomes" id="UP000501534"/>
    </source>
</evidence>
<feature type="transmembrane region" description="Helical" evidence="2">
    <location>
        <begin position="311"/>
        <end position="331"/>
    </location>
</feature>
<feature type="compositionally biased region" description="Basic and acidic residues" evidence="1">
    <location>
        <begin position="206"/>
        <end position="219"/>
    </location>
</feature>
<organism evidence="3 4">
    <name type="scientific">Usitatibacter rugosus</name>
    <dbReference type="NCBI Taxonomy" id="2732067"/>
    <lineage>
        <taxon>Bacteria</taxon>
        <taxon>Pseudomonadati</taxon>
        <taxon>Pseudomonadota</taxon>
        <taxon>Betaproteobacteria</taxon>
        <taxon>Nitrosomonadales</taxon>
        <taxon>Usitatibacteraceae</taxon>
        <taxon>Usitatibacter</taxon>
    </lineage>
</organism>
<feature type="transmembrane region" description="Helical" evidence="2">
    <location>
        <begin position="97"/>
        <end position="115"/>
    </location>
</feature>
<keyword evidence="2" id="KW-1133">Transmembrane helix</keyword>
<keyword evidence="2" id="KW-0472">Membrane</keyword>
<evidence type="ECO:0000256" key="1">
    <source>
        <dbReference type="SAM" id="MobiDB-lite"/>
    </source>
</evidence>